<accession>S5XVF7</accession>
<protein>
    <submittedName>
        <fullName evidence="4">Transcriptional regulator, TetR family</fullName>
    </submittedName>
</protein>
<keyword evidence="4" id="KW-0614">Plasmid</keyword>
<name>S5XVF7_PARAH</name>
<dbReference type="AlphaFoldDB" id="S5XVF7"/>
<dbReference type="Proteomes" id="UP000015480">
    <property type="component" value="Plasmid pAMI6"/>
</dbReference>
<dbReference type="Pfam" id="PF00440">
    <property type="entry name" value="TetR_N"/>
    <property type="match status" value="1"/>
</dbReference>
<evidence type="ECO:0000313" key="5">
    <source>
        <dbReference type="Proteomes" id="UP000015480"/>
    </source>
</evidence>
<feature type="domain" description="HTH tetR-type" evidence="3">
    <location>
        <begin position="1"/>
        <end position="54"/>
    </location>
</feature>
<evidence type="ECO:0000313" key="4">
    <source>
        <dbReference type="EMBL" id="AGT11494.1"/>
    </source>
</evidence>
<evidence type="ECO:0000256" key="1">
    <source>
        <dbReference type="ARBA" id="ARBA00023125"/>
    </source>
</evidence>
<evidence type="ECO:0000256" key="2">
    <source>
        <dbReference type="PROSITE-ProRule" id="PRU00335"/>
    </source>
</evidence>
<dbReference type="Pfam" id="PF17937">
    <property type="entry name" value="TetR_C_28"/>
    <property type="match status" value="1"/>
</dbReference>
<dbReference type="GO" id="GO:0003677">
    <property type="term" value="F:DNA binding"/>
    <property type="evidence" value="ECO:0007669"/>
    <property type="project" value="UniProtKB-UniRule"/>
</dbReference>
<organism evidence="4 5">
    <name type="scientific">Paracoccus aminophilus JCM 7686</name>
    <dbReference type="NCBI Taxonomy" id="1367847"/>
    <lineage>
        <taxon>Bacteria</taxon>
        <taxon>Pseudomonadati</taxon>
        <taxon>Pseudomonadota</taxon>
        <taxon>Alphaproteobacteria</taxon>
        <taxon>Rhodobacterales</taxon>
        <taxon>Paracoccaceae</taxon>
        <taxon>Paracoccus</taxon>
    </lineage>
</organism>
<dbReference type="InterPro" id="IPR041479">
    <property type="entry name" value="TetR_CgmR_C"/>
</dbReference>
<dbReference type="EMBL" id="CP006654">
    <property type="protein sequence ID" value="AGT11494.1"/>
    <property type="molecule type" value="Genomic_DNA"/>
</dbReference>
<proteinExistence type="predicted"/>
<dbReference type="SUPFAM" id="SSF46689">
    <property type="entry name" value="Homeodomain-like"/>
    <property type="match status" value="1"/>
</dbReference>
<dbReference type="InterPro" id="IPR009057">
    <property type="entry name" value="Homeodomain-like_sf"/>
</dbReference>
<evidence type="ECO:0000259" key="3">
    <source>
        <dbReference type="PROSITE" id="PS50977"/>
    </source>
</evidence>
<dbReference type="RefSeq" id="WP_020953265.1">
    <property type="nucleotide sequence ID" value="NC_022044.1"/>
</dbReference>
<dbReference type="OrthoDB" id="9809772at2"/>
<dbReference type="Gene3D" id="1.10.357.10">
    <property type="entry name" value="Tetracycline Repressor, domain 2"/>
    <property type="match status" value="1"/>
</dbReference>
<sequence length="181" mass="20430">MAAIEAVVRREGVGGLSIDAVAKEAGISKSSVVYDFRNKAGLLAAFTRDRLDTHRRVIEDQFRDDDRPNRSLRAMLHCSQERPSAEETQVAMLISSAMRSEEECHNIMRDEVSRMFVQIREEAPDARRARLAYIALYGLKSLEFFGFHQFEAGERQELLSDITEFLDLDDPSPRPGPAPSS</sequence>
<reference evidence="4 5" key="1">
    <citation type="journal article" date="2014" name="BMC Genomics">
        <title>Architecture and functions of a multipartite genome of the methylotrophic bacterium Paracoccus aminophilus JCM 7686, containing primary and secondary chromids.</title>
        <authorList>
            <person name="Dziewit L."/>
            <person name="Czarnecki J."/>
            <person name="Wibberg D."/>
            <person name="Radlinska M."/>
            <person name="Mrozek P."/>
            <person name="Szymczak M."/>
            <person name="Schluter A."/>
            <person name="Puhler A."/>
            <person name="Bartosik D."/>
        </authorList>
    </citation>
    <scope>NUCLEOTIDE SEQUENCE [LARGE SCALE GENOMIC DNA]</scope>
    <source>
        <strain evidence="4">JCM 7686</strain>
        <plasmid evidence="5">Plasmid pAMI6</plasmid>
    </source>
</reference>
<dbReference type="InterPro" id="IPR001647">
    <property type="entry name" value="HTH_TetR"/>
</dbReference>
<keyword evidence="1 2" id="KW-0238">DNA-binding</keyword>
<dbReference type="PATRIC" id="fig|1367847.3.peg.4476"/>
<dbReference type="HOGENOM" id="CLU_091687_4_2_5"/>
<keyword evidence="5" id="KW-1185">Reference proteome</keyword>
<dbReference type="PROSITE" id="PS50977">
    <property type="entry name" value="HTH_TETR_2"/>
    <property type="match status" value="1"/>
</dbReference>
<feature type="DNA-binding region" description="H-T-H motif" evidence="2">
    <location>
        <begin position="17"/>
        <end position="36"/>
    </location>
</feature>
<dbReference type="KEGG" id="pami:JCM7686_pAMI6p164"/>
<gene>
    <name evidence="4" type="ORF">JCM7686_pAMI6p164</name>
</gene>
<geneLocation type="plasmid" evidence="4 5">
    <name>pAMI6</name>
</geneLocation>